<gene>
    <name evidence="3" type="ORF">EV191_101242</name>
</gene>
<feature type="domain" description="CoA-binding" evidence="2">
    <location>
        <begin position="32"/>
        <end position="125"/>
    </location>
</feature>
<evidence type="ECO:0000259" key="2">
    <source>
        <dbReference type="SMART" id="SM00881"/>
    </source>
</evidence>
<proteinExistence type="predicted"/>
<feature type="region of interest" description="Disordered" evidence="1">
    <location>
        <begin position="1"/>
        <end position="22"/>
    </location>
</feature>
<dbReference type="InterPro" id="IPR003781">
    <property type="entry name" value="CoA-bd"/>
</dbReference>
<comment type="caution">
    <text evidence="3">The sequence shown here is derived from an EMBL/GenBank/DDBJ whole genome shotgun (WGS) entry which is preliminary data.</text>
</comment>
<evidence type="ECO:0000313" key="4">
    <source>
        <dbReference type="Proteomes" id="UP000294911"/>
    </source>
</evidence>
<protein>
    <recommendedName>
        <fullName evidence="2">CoA-binding domain-containing protein</fullName>
    </recommendedName>
</protein>
<dbReference type="Gene3D" id="3.40.50.720">
    <property type="entry name" value="NAD(P)-binding Rossmann-like Domain"/>
    <property type="match status" value="1"/>
</dbReference>
<evidence type="ECO:0000256" key="1">
    <source>
        <dbReference type="SAM" id="MobiDB-lite"/>
    </source>
</evidence>
<dbReference type="SUPFAM" id="SSF51735">
    <property type="entry name" value="NAD(P)-binding Rossmann-fold domains"/>
    <property type="match status" value="1"/>
</dbReference>
<reference evidence="3 4" key="1">
    <citation type="submission" date="2019-03" db="EMBL/GenBank/DDBJ databases">
        <title>Genomic Encyclopedia of Type Strains, Phase IV (KMG-IV): sequencing the most valuable type-strain genomes for metagenomic binning, comparative biology and taxonomic classification.</title>
        <authorList>
            <person name="Goeker M."/>
        </authorList>
    </citation>
    <scope>NUCLEOTIDE SEQUENCE [LARGE SCALE GENOMIC DNA]</scope>
    <source>
        <strain evidence="3 4">DSM 45765</strain>
    </source>
</reference>
<dbReference type="PANTHER" id="PTHR33303">
    <property type="entry name" value="CYTOPLASMIC PROTEIN-RELATED"/>
    <property type="match status" value="1"/>
</dbReference>
<dbReference type="EMBL" id="SLXQ01000001">
    <property type="protein sequence ID" value="TCP56301.1"/>
    <property type="molecule type" value="Genomic_DNA"/>
</dbReference>
<dbReference type="PANTHER" id="PTHR33303:SF2">
    <property type="entry name" value="COA-BINDING DOMAIN-CONTAINING PROTEIN"/>
    <property type="match status" value="1"/>
</dbReference>
<name>A0A4R2R9F3_9PSEU</name>
<sequence>MAAYAASPNAVGPTGADNGEMSDNSEALLDRVVRGARTIAVVGASDNPSRPSYEIASYLHDQGFRIFPVNPKLDGLLGLPSYRALADVPERIDIVDVFRTPSATPEIAEQAVAVGAGALWLQLGVINEQAAAIAARGGLDVVMDRCLLVEHRRLAAKES</sequence>
<evidence type="ECO:0000313" key="3">
    <source>
        <dbReference type="EMBL" id="TCP56301.1"/>
    </source>
</evidence>
<keyword evidence="4" id="KW-1185">Reference proteome</keyword>
<dbReference type="Pfam" id="PF13380">
    <property type="entry name" value="CoA_binding_2"/>
    <property type="match status" value="1"/>
</dbReference>
<organism evidence="3 4">
    <name type="scientific">Tamaricihabitans halophyticus</name>
    <dbReference type="NCBI Taxonomy" id="1262583"/>
    <lineage>
        <taxon>Bacteria</taxon>
        <taxon>Bacillati</taxon>
        <taxon>Actinomycetota</taxon>
        <taxon>Actinomycetes</taxon>
        <taxon>Pseudonocardiales</taxon>
        <taxon>Pseudonocardiaceae</taxon>
        <taxon>Tamaricihabitans</taxon>
    </lineage>
</organism>
<dbReference type="AlphaFoldDB" id="A0A4R2R9F3"/>
<dbReference type="InterPro" id="IPR036291">
    <property type="entry name" value="NAD(P)-bd_dom_sf"/>
</dbReference>
<dbReference type="Proteomes" id="UP000294911">
    <property type="component" value="Unassembled WGS sequence"/>
</dbReference>
<accession>A0A4R2R9F3</accession>
<dbReference type="SMART" id="SM00881">
    <property type="entry name" value="CoA_binding"/>
    <property type="match status" value="1"/>
</dbReference>